<gene>
    <name evidence="2" type="ORF">PECUL_23A029540</name>
</gene>
<dbReference type="EMBL" id="OW240914">
    <property type="protein sequence ID" value="CAH2277669.1"/>
    <property type="molecule type" value="Genomic_DNA"/>
</dbReference>
<reference evidence="2" key="1">
    <citation type="submission" date="2022-03" db="EMBL/GenBank/DDBJ databases">
        <authorList>
            <person name="Alioto T."/>
            <person name="Alioto T."/>
            <person name="Gomez Garrido J."/>
        </authorList>
    </citation>
    <scope>NUCLEOTIDE SEQUENCE</scope>
</reference>
<dbReference type="AlphaFoldDB" id="A0AAD1RT83"/>
<organism evidence="2 3">
    <name type="scientific">Pelobates cultripes</name>
    <name type="common">Western spadefoot toad</name>
    <dbReference type="NCBI Taxonomy" id="61616"/>
    <lineage>
        <taxon>Eukaryota</taxon>
        <taxon>Metazoa</taxon>
        <taxon>Chordata</taxon>
        <taxon>Craniata</taxon>
        <taxon>Vertebrata</taxon>
        <taxon>Euteleostomi</taxon>
        <taxon>Amphibia</taxon>
        <taxon>Batrachia</taxon>
        <taxon>Anura</taxon>
        <taxon>Pelobatoidea</taxon>
        <taxon>Pelobatidae</taxon>
        <taxon>Pelobates</taxon>
    </lineage>
</organism>
<evidence type="ECO:0000256" key="1">
    <source>
        <dbReference type="SAM" id="MobiDB-lite"/>
    </source>
</evidence>
<dbReference type="Proteomes" id="UP001295444">
    <property type="component" value="Chromosome 03"/>
</dbReference>
<evidence type="ECO:0000313" key="3">
    <source>
        <dbReference type="Proteomes" id="UP001295444"/>
    </source>
</evidence>
<protein>
    <submittedName>
        <fullName evidence="2">Uncharacterized protein</fullName>
    </submittedName>
</protein>
<feature type="region of interest" description="Disordered" evidence="1">
    <location>
        <begin position="1"/>
        <end position="28"/>
    </location>
</feature>
<sequence>MFISQCSNKATQEAGTAQQTPLNAYDAGSQLDHRDATLRIKGSQLDHREATPL</sequence>
<proteinExistence type="predicted"/>
<accession>A0AAD1RT83</accession>
<name>A0AAD1RT83_PELCU</name>
<keyword evidence="3" id="KW-1185">Reference proteome</keyword>
<feature type="non-terminal residue" evidence="2">
    <location>
        <position position="53"/>
    </location>
</feature>
<feature type="compositionally biased region" description="Polar residues" evidence="1">
    <location>
        <begin position="1"/>
        <end position="22"/>
    </location>
</feature>
<evidence type="ECO:0000313" key="2">
    <source>
        <dbReference type="EMBL" id="CAH2277669.1"/>
    </source>
</evidence>